<accession>A0AAN7NHJ9</accession>
<dbReference type="GO" id="GO:0003824">
    <property type="term" value="F:catalytic activity"/>
    <property type="evidence" value="ECO:0007669"/>
    <property type="project" value="InterPro"/>
</dbReference>
<dbReference type="SUPFAM" id="SSF56219">
    <property type="entry name" value="DNase I-like"/>
    <property type="match status" value="1"/>
</dbReference>
<dbReference type="InterPro" id="IPR036691">
    <property type="entry name" value="Endo/exonu/phosph_ase_sf"/>
</dbReference>
<dbReference type="GO" id="GO:0031012">
    <property type="term" value="C:extracellular matrix"/>
    <property type="evidence" value="ECO:0007669"/>
    <property type="project" value="TreeGrafter"/>
</dbReference>
<dbReference type="AlphaFoldDB" id="A0AAN7NHJ9"/>
<dbReference type="Pfam" id="PF03372">
    <property type="entry name" value="Exo_endo_phos"/>
    <property type="match status" value="1"/>
</dbReference>
<dbReference type="GO" id="GO:0061343">
    <property type="term" value="P:cell adhesion involved in heart morphogenesis"/>
    <property type="evidence" value="ECO:0007669"/>
    <property type="project" value="TreeGrafter"/>
</dbReference>
<organism evidence="2 3">
    <name type="scientific">Mycteria americana</name>
    <name type="common">Wood stork</name>
    <dbReference type="NCBI Taxonomy" id="33587"/>
    <lineage>
        <taxon>Eukaryota</taxon>
        <taxon>Metazoa</taxon>
        <taxon>Chordata</taxon>
        <taxon>Craniata</taxon>
        <taxon>Vertebrata</taxon>
        <taxon>Euteleostomi</taxon>
        <taxon>Archelosauria</taxon>
        <taxon>Archosauria</taxon>
        <taxon>Dinosauria</taxon>
        <taxon>Saurischia</taxon>
        <taxon>Theropoda</taxon>
        <taxon>Coelurosauria</taxon>
        <taxon>Aves</taxon>
        <taxon>Neognathae</taxon>
        <taxon>Neoaves</taxon>
        <taxon>Aequornithes</taxon>
        <taxon>Ciconiiformes</taxon>
        <taxon>Ciconiidae</taxon>
        <taxon>Mycteria</taxon>
    </lineage>
</organism>
<gene>
    <name evidence="2" type="ORF">QYF61_003777</name>
</gene>
<sequence>MRKCNQFTDYIAEFTQMKITGKVTGGRINTQLKCIYTNARSTDDKQEELEAMVQQENYDIVAITETWWDDIHNWSAAMDGYKLFRRDRQGRRGGGVALYVRVCFDCLELNDGDDTVKCLWIRIRGKANKADIMVGACYRPPNPDEEADEIFYKQLGEVSQSLALVLVGDFNLPDVCWKYNTAGRKQSRRFLECVEDNFLTQLVSEPTREGALLDLLFANREGLVSGVMVGVCLGHSDHEMIEFSILGEVRRWISRTATLNFRKADFGLFRSLVDRVPWEAVLKGKGVQEGWTFFKKKILTMQELAVPMCRKMSQWGRRLAWLNREFWLELREKEEFMTFGRRGRQLRRTTRLSEKIRRAKVQLELNLATVVKDNKKCFYEYISSKRRAKENLHPLLDSLTVRPFVPQVPSPLSWKTGMGSRMKPL</sequence>
<comment type="caution">
    <text evidence="2">The sequence shown here is derived from an EMBL/GenBank/DDBJ whole genome shotgun (WGS) entry which is preliminary data.</text>
</comment>
<dbReference type="InterPro" id="IPR005135">
    <property type="entry name" value="Endo/exonuclease/phosphatase"/>
</dbReference>
<dbReference type="GO" id="GO:0007508">
    <property type="term" value="P:larval heart development"/>
    <property type="evidence" value="ECO:0007669"/>
    <property type="project" value="TreeGrafter"/>
</dbReference>
<dbReference type="PANTHER" id="PTHR33395:SF22">
    <property type="entry name" value="REVERSE TRANSCRIPTASE DOMAIN-CONTAINING PROTEIN"/>
    <property type="match status" value="1"/>
</dbReference>
<dbReference type="PANTHER" id="PTHR33395">
    <property type="entry name" value="TRANSCRIPTASE, PUTATIVE-RELATED-RELATED"/>
    <property type="match status" value="1"/>
</dbReference>
<keyword evidence="3" id="KW-1185">Reference proteome</keyword>
<evidence type="ECO:0000259" key="1">
    <source>
        <dbReference type="Pfam" id="PF03372"/>
    </source>
</evidence>
<protein>
    <recommendedName>
        <fullName evidence="1">Endonuclease/exonuclease/phosphatase domain-containing protein</fullName>
    </recommendedName>
</protein>
<evidence type="ECO:0000313" key="3">
    <source>
        <dbReference type="Proteomes" id="UP001333110"/>
    </source>
</evidence>
<feature type="domain" description="Endonuclease/exonuclease/phosphatase" evidence="1">
    <location>
        <begin position="38"/>
        <end position="238"/>
    </location>
</feature>
<name>A0AAN7NHJ9_MYCAM</name>
<reference evidence="2 3" key="1">
    <citation type="journal article" date="2023" name="J. Hered.">
        <title>Chromosome-level genome of the wood stork (Mycteria americana) provides insight into avian chromosome evolution.</title>
        <authorList>
            <person name="Flamio R. Jr."/>
            <person name="Ramstad K.M."/>
        </authorList>
    </citation>
    <scope>NUCLEOTIDE SEQUENCE [LARGE SCALE GENOMIC DNA]</scope>
    <source>
        <strain evidence="2">JAX WOST 10</strain>
    </source>
</reference>
<dbReference type="Gene3D" id="3.60.10.10">
    <property type="entry name" value="Endonuclease/exonuclease/phosphatase"/>
    <property type="match status" value="1"/>
</dbReference>
<dbReference type="Proteomes" id="UP001333110">
    <property type="component" value="Unassembled WGS sequence"/>
</dbReference>
<evidence type="ECO:0000313" key="2">
    <source>
        <dbReference type="EMBL" id="KAK4826004.1"/>
    </source>
</evidence>
<proteinExistence type="predicted"/>
<dbReference type="EMBL" id="JAUNZN010000002">
    <property type="protein sequence ID" value="KAK4826004.1"/>
    <property type="molecule type" value="Genomic_DNA"/>
</dbReference>